<name>A0AAE9Y6E3_9ACTN</name>
<dbReference type="InterPro" id="IPR035906">
    <property type="entry name" value="MetI-like_sf"/>
</dbReference>
<evidence type="ECO:0000256" key="3">
    <source>
        <dbReference type="ARBA" id="ARBA00022989"/>
    </source>
</evidence>
<evidence type="ECO:0000256" key="5">
    <source>
        <dbReference type="RuleBase" id="RU363032"/>
    </source>
</evidence>
<accession>A0AAE9Y6E3</accession>
<keyword evidence="6" id="KW-1003">Cell membrane</keyword>
<dbReference type="RefSeq" id="WP_272737051.1">
    <property type="nucleotide sequence ID" value="NZ_CP116942.1"/>
</dbReference>
<evidence type="ECO:0000259" key="7">
    <source>
        <dbReference type="PROSITE" id="PS50928"/>
    </source>
</evidence>
<feature type="transmembrane region" description="Helical" evidence="5">
    <location>
        <begin position="157"/>
        <end position="177"/>
    </location>
</feature>
<feature type="transmembrane region" description="Helical" evidence="5">
    <location>
        <begin position="31"/>
        <end position="50"/>
    </location>
</feature>
<keyword evidence="5" id="KW-0813">Transport</keyword>
<keyword evidence="2 5" id="KW-0812">Transmembrane</keyword>
<keyword evidence="6" id="KW-0592">Phosphate transport</keyword>
<keyword evidence="3 5" id="KW-1133">Transmembrane helix</keyword>
<sequence length="309" mass="32568">MTALPPEPRVTLADLSRQDGRTAVDRVVSRLLAGAGLLAIVISLLIIWTLTRDALAFLTDVDLSLLWGDVWSPRSGRYGIQAPLTGTLWVTLVGTMIAGPLGLGAAIYLSEYASSRVRRIVKPVIEVLASIPSVVVGVFAFRFIAPQITQRLFSGSPTLNLMVAGIGVGLLSIPLMASVSEDALRAVPAQLREASYGLGARKITTVTKVVVPAAISGLVAALILTISRAVGETMVVFLAAGGSPTTSSTPLESGITITSAMTGVLSGSDQQVGGTPYQSVFFLGLCLFFLTLVLNLVADRFVRRVRQTY</sequence>
<evidence type="ECO:0000313" key="8">
    <source>
        <dbReference type="EMBL" id="WCO67530.1"/>
    </source>
</evidence>
<dbReference type="GO" id="GO:0005315">
    <property type="term" value="F:phosphate transmembrane transporter activity"/>
    <property type="evidence" value="ECO:0007669"/>
    <property type="project" value="InterPro"/>
</dbReference>
<protein>
    <recommendedName>
        <fullName evidence="6">Phosphate transport system permease protein</fullName>
    </recommendedName>
</protein>
<evidence type="ECO:0000256" key="4">
    <source>
        <dbReference type="ARBA" id="ARBA00023136"/>
    </source>
</evidence>
<keyword evidence="9" id="KW-1185">Reference proteome</keyword>
<keyword evidence="4 5" id="KW-0472">Membrane</keyword>
<dbReference type="PROSITE" id="PS50928">
    <property type="entry name" value="ABC_TM1"/>
    <property type="match status" value="1"/>
</dbReference>
<proteinExistence type="inferred from homology"/>
<dbReference type="NCBIfam" id="TIGR02138">
    <property type="entry name" value="phosphate_pstC"/>
    <property type="match status" value="1"/>
</dbReference>
<feature type="transmembrane region" description="Helical" evidence="5">
    <location>
        <begin position="280"/>
        <end position="298"/>
    </location>
</feature>
<gene>
    <name evidence="8" type="primary">pstC</name>
    <name evidence="8" type="ORF">PO878_02200</name>
</gene>
<dbReference type="InterPro" id="IPR000515">
    <property type="entry name" value="MetI-like"/>
</dbReference>
<evidence type="ECO:0000256" key="1">
    <source>
        <dbReference type="ARBA" id="ARBA00004141"/>
    </source>
</evidence>
<evidence type="ECO:0000313" key="9">
    <source>
        <dbReference type="Proteomes" id="UP001216390"/>
    </source>
</evidence>
<comment type="similarity">
    <text evidence="6">Belongs to the binding-protein-dependent transport system permease family. CysTW subfamily.</text>
</comment>
<evidence type="ECO:0000256" key="6">
    <source>
        <dbReference type="RuleBase" id="RU363054"/>
    </source>
</evidence>
<feature type="domain" description="ABC transmembrane type-1" evidence="7">
    <location>
        <begin position="84"/>
        <end position="298"/>
    </location>
</feature>
<comment type="subcellular location">
    <subcellularLocation>
        <location evidence="5">Cell membrane</location>
        <topology evidence="5">Multi-pass membrane protein</topology>
    </subcellularLocation>
    <subcellularLocation>
        <location evidence="1">Membrane</location>
        <topology evidence="1">Multi-pass membrane protein</topology>
    </subcellularLocation>
</comment>
<dbReference type="Gene3D" id="1.10.3720.10">
    <property type="entry name" value="MetI-like"/>
    <property type="match status" value="1"/>
</dbReference>
<evidence type="ECO:0000256" key="2">
    <source>
        <dbReference type="ARBA" id="ARBA00022692"/>
    </source>
</evidence>
<feature type="transmembrane region" description="Helical" evidence="5">
    <location>
        <begin position="88"/>
        <end position="109"/>
    </location>
</feature>
<dbReference type="AlphaFoldDB" id="A0AAE9Y6E3"/>
<dbReference type="PANTHER" id="PTHR42727:SF1">
    <property type="entry name" value="PHOSPHATE TRANSPORT SYSTEM PERMEASE"/>
    <property type="match status" value="1"/>
</dbReference>
<dbReference type="CDD" id="cd06261">
    <property type="entry name" value="TM_PBP2"/>
    <property type="match status" value="1"/>
</dbReference>
<dbReference type="Proteomes" id="UP001216390">
    <property type="component" value="Chromosome"/>
</dbReference>
<dbReference type="GO" id="GO:0005886">
    <property type="term" value="C:plasma membrane"/>
    <property type="evidence" value="ECO:0007669"/>
    <property type="project" value="UniProtKB-SubCell"/>
</dbReference>
<dbReference type="SUPFAM" id="SSF161098">
    <property type="entry name" value="MetI-like"/>
    <property type="match status" value="1"/>
</dbReference>
<feature type="transmembrane region" description="Helical" evidence="5">
    <location>
        <begin position="121"/>
        <end position="145"/>
    </location>
</feature>
<dbReference type="GO" id="GO:0006817">
    <property type="term" value="P:phosphate ion transport"/>
    <property type="evidence" value="ECO:0007669"/>
    <property type="project" value="UniProtKB-KW"/>
</dbReference>
<feature type="transmembrane region" description="Helical" evidence="5">
    <location>
        <begin position="209"/>
        <end position="230"/>
    </location>
</feature>
<dbReference type="Pfam" id="PF00528">
    <property type="entry name" value="BPD_transp_1"/>
    <property type="match status" value="1"/>
</dbReference>
<dbReference type="InterPro" id="IPR011864">
    <property type="entry name" value="Phosphate_PstC"/>
</dbReference>
<dbReference type="KEGG" id="ima:PO878_02200"/>
<dbReference type="PANTHER" id="PTHR42727">
    <property type="entry name" value="PHOSPHATE TRANSPORT SYSTEM PERMEASE PROTEIN"/>
    <property type="match status" value="1"/>
</dbReference>
<dbReference type="EMBL" id="CP116942">
    <property type="protein sequence ID" value="WCO67530.1"/>
    <property type="molecule type" value="Genomic_DNA"/>
</dbReference>
<organism evidence="8 9">
    <name type="scientific">Iamia majanohamensis</name>
    <dbReference type="NCBI Taxonomy" id="467976"/>
    <lineage>
        <taxon>Bacteria</taxon>
        <taxon>Bacillati</taxon>
        <taxon>Actinomycetota</taxon>
        <taxon>Acidimicrobiia</taxon>
        <taxon>Acidimicrobiales</taxon>
        <taxon>Iamiaceae</taxon>
        <taxon>Iamia</taxon>
    </lineage>
</organism>
<comment type="function">
    <text evidence="6">Part of the binding-protein-dependent transport system for phosphate; probably responsible for the translocation of the substrate across the membrane.</text>
</comment>
<reference evidence="8" key="1">
    <citation type="submission" date="2023-01" db="EMBL/GenBank/DDBJ databases">
        <title>The diversity of Class Acidimicrobiia in South China Sea sediment environments and the proposal of Iamia marina sp. nov., a novel species of the genus Iamia.</title>
        <authorList>
            <person name="He Y."/>
            <person name="Tian X."/>
        </authorList>
    </citation>
    <scope>NUCLEOTIDE SEQUENCE</scope>
    <source>
        <strain evidence="8">DSM 19957</strain>
    </source>
</reference>